<dbReference type="InterPro" id="IPR029033">
    <property type="entry name" value="His_PPase_superfam"/>
</dbReference>
<dbReference type="SMART" id="SM00855">
    <property type="entry name" value="PGAM"/>
    <property type="match status" value="1"/>
</dbReference>
<evidence type="ECO:0000256" key="2">
    <source>
        <dbReference type="SAM" id="SignalP"/>
    </source>
</evidence>
<evidence type="ECO:0000256" key="1">
    <source>
        <dbReference type="SAM" id="MobiDB-lite"/>
    </source>
</evidence>
<comment type="caution">
    <text evidence="4">The sequence shown here is derived from an EMBL/GenBank/DDBJ whole genome shotgun (WGS) entry which is preliminary data.</text>
</comment>
<feature type="domain" description="FAS1" evidence="3">
    <location>
        <begin position="21"/>
        <end position="185"/>
    </location>
</feature>
<feature type="region of interest" description="Disordered" evidence="1">
    <location>
        <begin position="382"/>
        <end position="426"/>
    </location>
</feature>
<dbReference type="Gene3D" id="2.30.180.10">
    <property type="entry name" value="FAS1 domain"/>
    <property type="match status" value="2"/>
</dbReference>
<dbReference type="CDD" id="cd07067">
    <property type="entry name" value="HP_PGM_like"/>
    <property type="match status" value="1"/>
</dbReference>
<feature type="chain" id="PRO_5047286960" evidence="2">
    <location>
        <begin position="18"/>
        <end position="778"/>
    </location>
</feature>
<dbReference type="InterPro" id="IPR013078">
    <property type="entry name" value="His_Pase_superF_clade-1"/>
</dbReference>
<organism evidence="4 5">
    <name type="scientific">Polyrhizophydium stewartii</name>
    <dbReference type="NCBI Taxonomy" id="2732419"/>
    <lineage>
        <taxon>Eukaryota</taxon>
        <taxon>Fungi</taxon>
        <taxon>Fungi incertae sedis</taxon>
        <taxon>Chytridiomycota</taxon>
        <taxon>Chytridiomycota incertae sedis</taxon>
        <taxon>Chytridiomycetes</taxon>
        <taxon>Rhizophydiales</taxon>
        <taxon>Rhizophydiales incertae sedis</taxon>
        <taxon>Polyrhizophydium</taxon>
    </lineage>
</organism>
<evidence type="ECO:0000259" key="3">
    <source>
        <dbReference type="PROSITE" id="PS50213"/>
    </source>
</evidence>
<keyword evidence="2" id="KW-0732">Signal</keyword>
<dbReference type="InterPro" id="IPR050904">
    <property type="entry name" value="Adhesion/Biosynth-related"/>
</dbReference>
<proteinExistence type="predicted"/>
<evidence type="ECO:0000313" key="4">
    <source>
        <dbReference type="EMBL" id="KAL2914604.1"/>
    </source>
</evidence>
<keyword evidence="5" id="KW-1185">Reference proteome</keyword>
<dbReference type="PROSITE" id="PS50213">
    <property type="entry name" value="FAS1"/>
    <property type="match status" value="2"/>
</dbReference>
<feature type="signal peptide" evidence="2">
    <location>
        <begin position="1"/>
        <end position="17"/>
    </location>
</feature>
<dbReference type="SMART" id="SM00554">
    <property type="entry name" value="FAS1"/>
    <property type="match status" value="2"/>
</dbReference>
<dbReference type="EMBL" id="JADGIZ020000032">
    <property type="protein sequence ID" value="KAL2914604.1"/>
    <property type="molecule type" value="Genomic_DNA"/>
</dbReference>
<name>A0ABR4N542_9FUNG</name>
<dbReference type="Pfam" id="PF00300">
    <property type="entry name" value="His_Phos_1"/>
    <property type="match status" value="1"/>
</dbReference>
<dbReference type="InterPro" id="IPR036378">
    <property type="entry name" value="FAS1_dom_sf"/>
</dbReference>
<dbReference type="PANTHER" id="PTHR10900:SF77">
    <property type="entry name" value="FI19380P1"/>
    <property type="match status" value="1"/>
</dbReference>
<dbReference type="SUPFAM" id="SSF53254">
    <property type="entry name" value="Phosphoglycerate mutase-like"/>
    <property type="match status" value="1"/>
</dbReference>
<accession>A0ABR4N542</accession>
<feature type="domain" description="FAS1" evidence="3">
    <location>
        <begin position="188"/>
        <end position="324"/>
    </location>
</feature>
<dbReference type="Gene3D" id="3.40.50.1240">
    <property type="entry name" value="Phosphoglycerate mutase-like"/>
    <property type="match status" value="1"/>
</dbReference>
<sequence>MLPLAAALSALVAAAAAAQAPASVLDAVAQYTTAGSGKPFTLASFAKLAAGSSEIAYGLTGAGSSTVFVPTDAAFASVPADKLAAIASNPTALYNILSYHIAPGVVYSPTTGTTLLKSALIDGSVNKLLGNRVFSVRGVEQVGMGQRLIVTSDSSGVSVKSQIVAKVVDTLPAGNGVVHVVDSVFAIPGDLSERIAADSATLGPLGALLGALPANSRDAFAALRDVTIFAPAAAPASLSDAGAVSSLLSTHVVPGSFSSAELAAALAAAKSSSISFKSYSGETLTLSVSGSDLLLAVGSQQAVKIVKTDLLTRNGVVHVVEAALKPLPAGAALVVPTQQPIQYLPGTTAPAPLFSANPPVVPSVLPNATNCPAGLDYVPFPAAPSPSSQPPATATPTHGYGNNNPDYGYGQTAATPAPTSHGYGDNGYGDDKPVLSAASPLALSGLFPAALVAALAALGSGRMALFVALVAGISSISAVSAAADPFTGKCALTTVPANCTKPAVGAIRPTNFTIVPGFFAQDDPANSPSNYPLIGPSLGLLDNSTTRWATFQKRFQDLQCSDPNSVYKLMYVMRHGEGYHNVAESTYGTPAWNGFYSKIELYSDPEITSVGVQQTYATSQAVMNEYVAGMPLPEVLVSSPLTRALQTSTNVWDKLVISGGPRIKAYAVEGFRETISDHTCDRRRSITALKKEFPQFDFSKLISEEDTLWVRGHEEAEADRDARVRKALSDLFATESANTVAFVAHGGAITSLFKVIKHITWKLSPGSFVPVLVRGYVA</sequence>
<reference evidence="4 5" key="1">
    <citation type="submission" date="2023-09" db="EMBL/GenBank/DDBJ databases">
        <title>Pangenome analysis of Batrachochytrium dendrobatidis and related Chytrids.</title>
        <authorList>
            <person name="Yacoub M.N."/>
            <person name="Stajich J.E."/>
            <person name="James T.Y."/>
        </authorList>
    </citation>
    <scope>NUCLEOTIDE SEQUENCE [LARGE SCALE GENOMIC DNA]</scope>
    <source>
        <strain evidence="4 5">JEL0888</strain>
    </source>
</reference>
<dbReference type="InterPro" id="IPR000782">
    <property type="entry name" value="FAS1_domain"/>
</dbReference>
<dbReference type="Proteomes" id="UP001527925">
    <property type="component" value="Unassembled WGS sequence"/>
</dbReference>
<gene>
    <name evidence="4" type="primary">PMU1</name>
    <name evidence="4" type="ORF">HK105_205955</name>
</gene>
<feature type="compositionally biased region" description="Low complexity" evidence="1">
    <location>
        <begin position="390"/>
        <end position="410"/>
    </location>
</feature>
<evidence type="ECO:0000313" key="5">
    <source>
        <dbReference type="Proteomes" id="UP001527925"/>
    </source>
</evidence>
<dbReference type="SUPFAM" id="SSF82153">
    <property type="entry name" value="FAS1 domain"/>
    <property type="match status" value="2"/>
</dbReference>
<dbReference type="PANTHER" id="PTHR10900">
    <property type="entry name" value="PERIOSTIN-RELATED"/>
    <property type="match status" value="1"/>
</dbReference>
<protein>
    <submittedName>
        <fullName evidence="4">Phosphoglycerate mutase pmu1</fullName>
    </submittedName>
</protein>
<dbReference type="Pfam" id="PF02469">
    <property type="entry name" value="Fasciclin"/>
    <property type="match status" value="2"/>
</dbReference>